<dbReference type="SUPFAM" id="SSF55961">
    <property type="entry name" value="Bet v1-like"/>
    <property type="match status" value="1"/>
</dbReference>
<dbReference type="OrthoDB" id="9787428at2"/>
<gene>
    <name evidence="1" type="ORF">DES47_102298</name>
</gene>
<evidence type="ECO:0000313" key="1">
    <source>
        <dbReference type="EMBL" id="TDP72553.1"/>
    </source>
</evidence>
<proteinExistence type="predicted"/>
<accession>A0A4R6QPF4</accession>
<dbReference type="RefSeq" id="WP_133700010.1">
    <property type="nucleotide sequence ID" value="NZ_SNXS01000002.1"/>
</dbReference>
<protein>
    <recommendedName>
        <fullName evidence="3">Carbon monoxide dehydrogenase subunit G</fullName>
    </recommendedName>
</protein>
<dbReference type="Proteomes" id="UP000295361">
    <property type="component" value="Unassembled WGS sequence"/>
</dbReference>
<sequence>MKIENQRELPCSQAQAWAALNDDAVLQACIPGCESLTRTAPDRLEAVVIAAVGPVRARFTGKLALSEINAPTGYKLSFEGQGGAAGFSKGTAEVRLSPVSARSTQLHYEATMQIGGKLAQIGSRIVDAAAQKIIQEFFTRFEAQLTTAPAAEAPAPVSISRWAQLCNWWRSLFAKPEASG</sequence>
<reference evidence="1 2" key="1">
    <citation type="submission" date="2019-03" db="EMBL/GenBank/DDBJ databases">
        <title>Genomic Encyclopedia of Type Strains, Phase IV (KMG-IV): sequencing the most valuable type-strain genomes for metagenomic binning, comparative biology and taxonomic classification.</title>
        <authorList>
            <person name="Goeker M."/>
        </authorList>
    </citation>
    <scope>NUCLEOTIDE SEQUENCE [LARGE SCALE GENOMIC DNA]</scope>
    <source>
        <strain evidence="1 2">DSM 16998</strain>
    </source>
</reference>
<evidence type="ECO:0000313" key="2">
    <source>
        <dbReference type="Proteomes" id="UP000295361"/>
    </source>
</evidence>
<dbReference type="Pfam" id="PF06240">
    <property type="entry name" value="COXG"/>
    <property type="match status" value="1"/>
</dbReference>
<dbReference type="InterPro" id="IPR023393">
    <property type="entry name" value="START-like_dom_sf"/>
</dbReference>
<keyword evidence="2" id="KW-1185">Reference proteome</keyword>
<dbReference type="PANTHER" id="PTHR38588:SF1">
    <property type="entry name" value="BLL0334 PROTEIN"/>
    <property type="match status" value="1"/>
</dbReference>
<dbReference type="CDD" id="cd05018">
    <property type="entry name" value="CoxG"/>
    <property type="match status" value="1"/>
</dbReference>
<dbReference type="AlphaFoldDB" id="A0A4R6QPF4"/>
<dbReference type="Gene3D" id="3.30.530.20">
    <property type="match status" value="1"/>
</dbReference>
<dbReference type="PANTHER" id="PTHR38588">
    <property type="entry name" value="BLL0334 PROTEIN"/>
    <property type="match status" value="1"/>
</dbReference>
<evidence type="ECO:0008006" key="3">
    <source>
        <dbReference type="Google" id="ProtNLM"/>
    </source>
</evidence>
<dbReference type="InterPro" id="IPR010419">
    <property type="entry name" value="CO_DH_gsu"/>
</dbReference>
<name>A0A4R6QPF4_9BURK</name>
<comment type="caution">
    <text evidence="1">The sequence shown here is derived from an EMBL/GenBank/DDBJ whole genome shotgun (WGS) entry which is preliminary data.</text>
</comment>
<dbReference type="InParanoid" id="A0A4R6QPF4"/>
<dbReference type="EMBL" id="SNXS01000002">
    <property type="protein sequence ID" value="TDP72553.1"/>
    <property type="molecule type" value="Genomic_DNA"/>
</dbReference>
<organism evidence="1 2">
    <name type="scientific">Roseateles toxinivorans</name>
    <dbReference type="NCBI Taxonomy" id="270368"/>
    <lineage>
        <taxon>Bacteria</taxon>
        <taxon>Pseudomonadati</taxon>
        <taxon>Pseudomonadota</taxon>
        <taxon>Betaproteobacteria</taxon>
        <taxon>Burkholderiales</taxon>
        <taxon>Sphaerotilaceae</taxon>
        <taxon>Roseateles</taxon>
    </lineage>
</organism>